<dbReference type="InterPro" id="IPR020806">
    <property type="entry name" value="PKS_PP-bd"/>
</dbReference>
<reference evidence="8" key="1">
    <citation type="submission" date="2023-07" db="EMBL/GenBank/DDBJ databases">
        <title>Degradation of tert-butanol by M. austroafricanum TBA100.</title>
        <authorList>
            <person name="Helbich S."/>
            <person name="Vainshtein Y."/>
        </authorList>
    </citation>
    <scope>NUCLEOTIDE SEQUENCE</scope>
    <source>
        <strain evidence="8">TBA100</strain>
    </source>
</reference>
<dbReference type="SMART" id="SM00823">
    <property type="entry name" value="PKS_PP"/>
    <property type="match status" value="1"/>
</dbReference>
<evidence type="ECO:0000313" key="9">
    <source>
        <dbReference type="Proteomes" id="UP001172687"/>
    </source>
</evidence>
<gene>
    <name evidence="8" type="primary">mbtD</name>
    <name evidence="8" type="ORF">QYF68_22450</name>
</gene>
<dbReference type="Gene3D" id="3.30.70.3290">
    <property type="match status" value="1"/>
</dbReference>
<keyword evidence="1" id="KW-0596">Phosphopantetheine</keyword>
<keyword evidence="2" id="KW-0597">Phosphoprotein</keyword>
<dbReference type="InterPro" id="IPR050091">
    <property type="entry name" value="PKS_NRPS_Biosynth_Enz"/>
</dbReference>
<feature type="domain" description="Carrier" evidence="7">
    <location>
        <begin position="893"/>
        <end position="967"/>
    </location>
</feature>
<protein>
    <submittedName>
        <fullName evidence="8">Mycobactin polyketide synthase MbtD</fullName>
    </submittedName>
</protein>
<dbReference type="Pfam" id="PF08659">
    <property type="entry name" value="KR"/>
    <property type="match status" value="1"/>
</dbReference>
<dbReference type="SUPFAM" id="SSF52151">
    <property type="entry name" value="FabD/lysophospholipase-like"/>
    <property type="match status" value="1"/>
</dbReference>
<keyword evidence="5" id="KW-0511">Multifunctional enzyme</keyword>
<feature type="region of interest" description="Disordered" evidence="6">
    <location>
        <begin position="875"/>
        <end position="895"/>
    </location>
</feature>
<dbReference type="InterPro" id="IPR009081">
    <property type="entry name" value="PP-bd_ACP"/>
</dbReference>
<dbReference type="InterPro" id="IPR006162">
    <property type="entry name" value="Ppantetheine_attach_site"/>
</dbReference>
<evidence type="ECO:0000256" key="3">
    <source>
        <dbReference type="ARBA" id="ARBA00022679"/>
    </source>
</evidence>
<keyword evidence="4" id="KW-0521">NADP</keyword>
<dbReference type="InterPro" id="IPR036736">
    <property type="entry name" value="ACP-like_sf"/>
</dbReference>
<dbReference type="SMART" id="SM00822">
    <property type="entry name" value="PKS_KR"/>
    <property type="match status" value="1"/>
</dbReference>
<evidence type="ECO:0000259" key="7">
    <source>
        <dbReference type="PROSITE" id="PS50075"/>
    </source>
</evidence>
<dbReference type="InterPro" id="IPR016036">
    <property type="entry name" value="Malonyl_transacylase_ACP-bd"/>
</dbReference>
<dbReference type="PROSITE" id="PS00012">
    <property type="entry name" value="PHOSPHOPANTETHEINE"/>
    <property type="match status" value="1"/>
</dbReference>
<dbReference type="SMART" id="SM00827">
    <property type="entry name" value="PKS_AT"/>
    <property type="match status" value="1"/>
</dbReference>
<dbReference type="NCBIfam" id="NF037940">
    <property type="entry name" value="PKS_MbtD"/>
    <property type="match status" value="1"/>
</dbReference>
<dbReference type="InterPro" id="IPR016035">
    <property type="entry name" value="Acyl_Trfase/lysoPLipase"/>
</dbReference>
<dbReference type="RefSeq" id="WP_208676915.1">
    <property type="nucleotide sequence ID" value="NZ_CP070380.1"/>
</dbReference>
<dbReference type="EMBL" id="JAUHTC010000078">
    <property type="protein sequence ID" value="MDN4520558.1"/>
    <property type="molecule type" value="Genomic_DNA"/>
</dbReference>
<proteinExistence type="predicted"/>
<dbReference type="InterPro" id="IPR057326">
    <property type="entry name" value="KR_dom"/>
</dbReference>
<dbReference type="InterPro" id="IPR036291">
    <property type="entry name" value="NAD(P)-bd_dom_sf"/>
</dbReference>
<comment type="caution">
    <text evidence="8">The sequence shown here is derived from an EMBL/GenBank/DDBJ whole genome shotgun (WGS) entry which is preliminary data.</text>
</comment>
<dbReference type="Pfam" id="PF00550">
    <property type="entry name" value="PP-binding"/>
    <property type="match status" value="1"/>
</dbReference>
<dbReference type="PROSITE" id="PS50075">
    <property type="entry name" value="CARRIER"/>
    <property type="match status" value="1"/>
</dbReference>
<evidence type="ECO:0000256" key="5">
    <source>
        <dbReference type="ARBA" id="ARBA00023268"/>
    </source>
</evidence>
<evidence type="ECO:0000256" key="1">
    <source>
        <dbReference type="ARBA" id="ARBA00022450"/>
    </source>
</evidence>
<organism evidence="8 9">
    <name type="scientific">Mycolicibacterium austroafricanum</name>
    <name type="common">Mycobacterium austroafricanum</name>
    <dbReference type="NCBI Taxonomy" id="39687"/>
    <lineage>
        <taxon>Bacteria</taxon>
        <taxon>Bacillati</taxon>
        <taxon>Actinomycetota</taxon>
        <taxon>Actinomycetes</taxon>
        <taxon>Mycobacteriales</taxon>
        <taxon>Mycobacteriaceae</taxon>
        <taxon>Mycolicibacterium</taxon>
    </lineage>
</organism>
<dbReference type="Gene3D" id="3.40.50.720">
    <property type="entry name" value="NAD(P)-binding Rossmann-like Domain"/>
    <property type="match status" value="1"/>
</dbReference>
<dbReference type="CDD" id="cd05274">
    <property type="entry name" value="KR_FAS_SDR_x"/>
    <property type="match status" value="1"/>
</dbReference>
<dbReference type="InterPro" id="IPR013968">
    <property type="entry name" value="PKS_KR"/>
</dbReference>
<dbReference type="PANTHER" id="PTHR43775">
    <property type="entry name" value="FATTY ACID SYNTHASE"/>
    <property type="match status" value="1"/>
</dbReference>
<dbReference type="PANTHER" id="PTHR43775:SF37">
    <property type="entry name" value="SI:DKEY-61P9.11"/>
    <property type="match status" value="1"/>
</dbReference>
<dbReference type="Gene3D" id="1.10.1200.10">
    <property type="entry name" value="ACP-like"/>
    <property type="match status" value="1"/>
</dbReference>
<dbReference type="SUPFAM" id="SSF55048">
    <property type="entry name" value="Probable ACP-binding domain of malonyl-CoA ACP transacylase"/>
    <property type="match status" value="1"/>
</dbReference>
<dbReference type="Gene3D" id="3.40.366.10">
    <property type="entry name" value="Malonyl-Coenzyme A Acyl Carrier Protein, domain 2"/>
    <property type="match status" value="1"/>
</dbReference>
<evidence type="ECO:0000256" key="6">
    <source>
        <dbReference type="SAM" id="MobiDB-lite"/>
    </source>
</evidence>
<dbReference type="SUPFAM" id="SSF51735">
    <property type="entry name" value="NAD(P)-binding Rossmann-fold domains"/>
    <property type="match status" value="2"/>
</dbReference>
<dbReference type="InterPro" id="IPR014043">
    <property type="entry name" value="Acyl_transferase_dom"/>
</dbReference>
<keyword evidence="3" id="KW-0808">Transferase</keyword>
<name>A0ABT8HIH4_MYCAO</name>
<keyword evidence="9" id="KW-1185">Reference proteome</keyword>
<dbReference type="SUPFAM" id="SSF47336">
    <property type="entry name" value="ACP-like"/>
    <property type="match status" value="1"/>
</dbReference>
<dbReference type="Pfam" id="PF00698">
    <property type="entry name" value="Acyl_transf_1"/>
    <property type="match status" value="1"/>
</dbReference>
<evidence type="ECO:0000313" key="8">
    <source>
        <dbReference type="EMBL" id="MDN4520558.1"/>
    </source>
</evidence>
<dbReference type="Proteomes" id="UP001172687">
    <property type="component" value="Unassembled WGS sequence"/>
</dbReference>
<evidence type="ECO:0000256" key="2">
    <source>
        <dbReference type="ARBA" id="ARBA00022553"/>
    </source>
</evidence>
<sequence length="972" mass="101243">MSAGRLPDGRVAVPISAHHEALVSATARDILGHLQRNPSEPGQVAAQLVRTRRLRRHRAIVRAGDRDELAAGLQAVADDRDHPLVARSAGRAGARTAFVFPGQGSQWPGMGGEAYRLLPVYRAEADRLTEAFLAAGLTSPLPFLTADTDGEPVSQYDLQAAQFVHSVALAAVWRSCGIVPDLTVGHSLGEVAAAYVAETVTLVDAVTVLAARAAAIEAIPGDNGVAVLGVDATEAAELIAATGGWLELSAVNAQNSVAVSGERSAVAAIAAAARARGRFAKELAMSFPAHTTAMETQREQLVRRLPTSVFADSPVQFVGSATGQLVRAGTEFGAYWYANLRNTIRFDQAVQTAIGLGAGVYVELSAHPSLLFAVEDGIERVGAAAAVLVGSGHRDESVPDRLSANIVTAAAADPAYRWGDLLTGEPEPLFGFPGAPMRAEHLWAEPEPLPVAPGLTVTTETWRQRRPRRVSAKVSRRVAVIESCAGTAIARSLRQAIDRRADLSVAGAADADLAIVVAPTFAGADAAGCVNELSGAIDTGLLGYADTFGPRCRDVWLVTVGAENVTAEDPAPDLGQAGVAALHRCIGFEHPDQSFHHLDLPAGATDALGAVDVMVDGAGELALRRDGQVYERTLGDDTSTAPPWDLSSGTLDNVVITGGSGAIGLSFARFLAARGARRIVLLSRRGAGPAPLDNLGAEIIAPACDLRDPRQLAATVAEFAGGPASLIIHAAGTATFANRADITGAALADMAGAKIIGLEALTRTWPIRDDARILLCSSVTGVWGGKGVGGYAAANRMLDVMAARLRADGRNCTAVRFGLWEGSGIVDAAEIARVERTGLRQMKPELAVEASLCDFPRDPLVLAADRDRMRMFFGEKPVEKPGEADTGAGPASMAPPDAVRTQLAAVLDVDAAALDLDSPLFDLGVDSLLALDLRKRLKRLTGHTVPLATLLGGITGADLIAGLSEKVNTSSD</sequence>
<evidence type="ECO:0000256" key="4">
    <source>
        <dbReference type="ARBA" id="ARBA00022857"/>
    </source>
</evidence>
<dbReference type="InterPro" id="IPR001227">
    <property type="entry name" value="Ac_transferase_dom_sf"/>
</dbReference>
<accession>A0ABT8HIH4</accession>